<dbReference type="EMBL" id="AHON02000058">
    <property type="protein sequence ID" value="EKO33149.1"/>
    <property type="molecule type" value="Genomic_DNA"/>
</dbReference>
<dbReference type="Proteomes" id="UP000006329">
    <property type="component" value="Unassembled WGS sequence"/>
</dbReference>
<dbReference type="AlphaFoldDB" id="A0A0E2BCZ2"/>
<name>A0A0E2BCZ2_9LEPT</name>
<organism evidence="1 2">
    <name type="scientific">Leptospira santarosai str. MOR084</name>
    <dbReference type="NCBI Taxonomy" id="1049984"/>
    <lineage>
        <taxon>Bacteria</taxon>
        <taxon>Pseudomonadati</taxon>
        <taxon>Spirochaetota</taxon>
        <taxon>Spirochaetia</taxon>
        <taxon>Leptospirales</taxon>
        <taxon>Leptospiraceae</taxon>
        <taxon>Leptospira</taxon>
    </lineage>
</organism>
<keyword evidence="2" id="KW-1185">Reference proteome</keyword>
<evidence type="ECO:0000313" key="1">
    <source>
        <dbReference type="EMBL" id="EKO33149.1"/>
    </source>
</evidence>
<comment type="caution">
    <text evidence="1">The sequence shown here is derived from an EMBL/GenBank/DDBJ whole genome shotgun (WGS) entry which is preliminary data.</text>
</comment>
<reference evidence="1" key="1">
    <citation type="submission" date="2012-10" db="EMBL/GenBank/DDBJ databases">
        <authorList>
            <person name="Harkins D.M."/>
            <person name="Durkin A.S."/>
            <person name="Brinkac L.M."/>
            <person name="Haft D.H."/>
            <person name="Selengut J.D."/>
            <person name="Sanka R."/>
            <person name="DePew J."/>
            <person name="Purushe J."/>
            <person name="Matthias M.A."/>
            <person name="Vinetz J.M."/>
            <person name="Sutton G.G."/>
            <person name="Nierman W.C."/>
            <person name="Fouts D.E."/>
        </authorList>
    </citation>
    <scope>NUCLEOTIDE SEQUENCE [LARGE SCALE GENOMIC DNA]</scope>
    <source>
        <strain evidence="1">MOR084</strain>
    </source>
</reference>
<proteinExistence type="predicted"/>
<evidence type="ECO:0000313" key="2">
    <source>
        <dbReference type="Proteomes" id="UP000006329"/>
    </source>
</evidence>
<evidence type="ECO:0008006" key="3">
    <source>
        <dbReference type="Google" id="ProtNLM"/>
    </source>
</evidence>
<protein>
    <recommendedName>
        <fullName evidence="3">Transposase</fullName>
    </recommendedName>
</protein>
<gene>
    <name evidence="1" type="ORF">LEP1GSC179_0150</name>
</gene>
<accession>A0A0E2BCZ2</accession>
<sequence length="47" mass="5259">MASRFEAGELKEKLKSARKMLEEGMTLDVILRITGLSKKDLKDHGAI</sequence>